<evidence type="ECO:0000313" key="3">
    <source>
        <dbReference type="Proteomes" id="UP000006591"/>
    </source>
</evidence>
<protein>
    <submittedName>
        <fullName evidence="2">Uncharacterized protein</fullName>
    </submittedName>
</protein>
<proteinExistence type="predicted"/>
<feature type="region of interest" description="Disordered" evidence="1">
    <location>
        <begin position="81"/>
        <end position="106"/>
    </location>
</feature>
<reference evidence="2" key="1">
    <citation type="submission" date="2015-04" db="UniProtKB">
        <authorList>
            <consortium name="EnsemblPlants"/>
        </authorList>
    </citation>
    <scope>IDENTIFICATION</scope>
    <source>
        <strain evidence="2">SL10</strain>
    </source>
</reference>
<sequence>MSPLVRPSFGPFISHSPASVPNIGPRTCEVIAGPIFTGPFKERDPPASPLPCSPFFPCALPPGVHTPLLLARNLPLRAGLRPRKRGVSPATRSSPATAAPSPAVNY</sequence>
<dbReference type="EnsemblPlants" id="ONIVA02G27340.3">
    <property type="protein sequence ID" value="ONIVA02G27340.3"/>
    <property type="gene ID" value="ONIVA02G27340"/>
</dbReference>
<organism evidence="2">
    <name type="scientific">Oryza nivara</name>
    <name type="common">Indian wild rice</name>
    <name type="synonym">Oryza sativa f. spontanea</name>
    <dbReference type="NCBI Taxonomy" id="4536"/>
    <lineage>
        <taxon>Eukaryota</taxon>
        <taxon>Viridiplantae</taxon>
        <taxon>Streptophyta</taxon>
        <taxon>Embryophyta</taxon>
        <taxon>Tracheophyta</taxon>
        <taxon>Spermatophyta</taxon>
        <taxon>Magnoliopsida</taxon>
        <taxon>Liliopsida</taxon>
        <taxon>Poales</taxon>
        <taxon>Poaceae</taxon>
        <taxon>BOP clade</taxon>
        <taxon>Oryzoideae</taxon>
        <taxon>Oryzeae</taxon>
        <taxon>Oryzinae</taxon>
        <taxon>Oryza</taxon>
    </lineage>
</organism>
<dbReference type="HOGENOM" id="CLU_2227497_0_0_1"/>
<dbReference type="Gramene" id="ONIVA02G27340.3">
    <property type="protein sequence ID" value="ONIVA02G27340.3"/>
    <property type="gene ID" value="ONIVA02G27340"/>
</dbReference>
<reference evidence="2" key="2">
    <citation type="submission" date="2018-04" db="EMBL/GenBank/DDBJ databases">
        <title>OnivRS2 (Oryza nivara Reference Sequence Version 2).</title>
        <authorList>
            <person name="Zhang J."/>
            <person name="Kudrna D."/>
            <person name="Lee S."/>
            <person name="Talag J."/>
            <person name="Rajasekar S."/>
            <person name="Welchert J."/>
            <person name="Hsing Y.-I."/>
            <person name="Wing R.A."/>
        </authorList>
    </citation>
    <scope>NUCLEOTIDE SEQUENCE [LARGE SCALE GENOMIC DNA]</scope>
    <source>
        <strain evidence="2">SL10</strain>
    </source>
</reference>
<name>A0A0E0GA21_ORYNI</name>
<dbReference type="Proteomes" id="UP000006591">
    <property type="component" value="Chromosome 2"/>
</dbReference>
<keyword evidence="3" id="KW-1185">Reference proteome</keyword>
<evidence type="ECO:0000256" key="1">
    <source>
        <dbReference type="SAM" id="MobiDB-lite"/>
    </source>
</evidence>
<evidence type="ECO:0000313" key="2">
    <source>
        <dbReference type="EnsemblPlants" id="ONIVA02G27340.3"/>
    </source>
</evidence>
<accession>A0A0E0GA21</accession>
<feature type="compositionally biased region" description="Low complexity" evidence="1">
    <location>
        <begin position="88"/>
        <end position="106"/>
    </location>
</feature>
<dbReference type="AlphaFoldDB" id="A0A0E0GA21"/>